<evidence type="ECO:0000259" key="4">
    <source>
        <dbReference type="PROSITE" id="PS50006"/>
    </source>
</evidence>
<dbReference type="RefSeq" id="WP_249333283.1">
    <property type="nucleotide sequence ID" value="NZ_JACRSY010000022.1"/>
</dbReference>
<dbReference type="SMART" id="SM00240">
    <property type="entry name" value="FHA"/>
    <property type="match status" value="1"/>
</dbReference>
<dbReference type="EMBL" id="JACRSY010000022">
    <property type="protein sequence ID" value="MBC8580512.1"/>
    <property type="molecule type" value="Genomic_DNA"/>
</dbReference>
<evidence type="ECO:0000256" key="2">
    <source>
        <dbReference type="SAM" id="MobiDB-lite"/>
    </source>
</evidence>
<organism evidence="5 6">
    <name type="scientific">Zhenhengia yiwuensis</name>
    <dbReference type="NCBI Taxonomy" id="2763666"/>
    <lineage>
        <taxon>Bacteria</taxon>
        <taxon>Bacillati</taxon>
        <taxon>Bacillota</taxon>
        <taxon>Clostridia</taxon>
        <taxon>Lachnospirales</taxon>
        <taxon>Lachnospiraceae</taxon>
        <taxon>Zhenhengia</taxon>
    </lineage>
</organism>
<keyword evidence="1" id="KW-0175">Coiled coil</keyword>
<feature type="transmembrane region" description="Helical" evidence="3">
    <location>
        <begin position="12"/>
        <end position="35"/>
    </location>
</feature>
<keyword evidence="3" id="KW-0472">Membrane</keyword>
<feature type="compositionally biased region" description="Polar residues" evidence="2">
    <location>
        <begin position="113"/>
        <end position="130"/>
    </location>
</feature>
<dbReference type="Proteomes" id="UP000655830">
    <property type="component" value="Unassembled WGS sequence"/>
</dbReference>
<sequence>MMDTSIDLMQYAAVGGIIGILISLIPVAIYLAGAAKRDAKREAKRERKLKKKEAKKAEKMGEKVVSEENQEPQEVRKVQREVPPVKQEEVQEVNQPQVSTQQVEERLQPVEKTLNQGQESKQQVQEPNQLEESKQQAEKVSQSQVREQLVEEVRWPQEKPQQGASQLQVNEPLVEEINPPLEKIPQVEVQNQEQARGQVENLQPAEVASSLKEEPHLEKIISQLKQKSEELEAEKYKQFAEDKLVQQQNTQIVSETSYAEGSVPVILNFYKVSATQKDENKRFVLDGYLTIGRNTGYHHWTIEGDMTVSGNHCKIYQRNQELYILDLNSTNGTYINGQRVRGEMKLSNHDKIRIGQSEYRLGL</sequence>
<dbReference type="InterPro" id="IPR008984">
    <property type="entry name" value="SMAD_FHA_dom_sf"/>
</dbReference>
<feature type="compositionally biased region" description="Basic and acidic residues" evidence="2">
    <location>
        <begin position="55"/>
        <end position="66"/>
    </location>
</feature>
<dbReference type="InterPro" id="IPR000253">
    <property type="entry name" value="FHA_dom"/>
</dbReference>
<accession>A0A926ELG8</accession>
<name>A0A926ELG8_9FIRM</name>
<protein>
    <submittedName>
        <fullName evidence="5">FHA domain-containing protein</fullName>
    </submittedName>
</protein>
<dbReference type="Pfam" id="PF00498">
    <property type="entry name" value="FHA"/>
    <property type="match status" value="1"/>
</dbReference>
<feature type="region of interest" description="Disordered" evidence="2">
    <location>
        <begin position="39"/>
        <end position="143"/>
    </location>
</feature>
<feature type="region of interest" description="Disordered" evidence="2">
    <location>
        <begin position="192"/>
        <end position="213"/>
    </location>
</feature>
<dbReference type="SUPFAM" id="SSF49879">
    <property type="entry name" value="SMAD/FHA domain"/>
    <property type="match status" value="1"/>
</dbReference>
<comment type="caution">
    <text evidence="5">The sequence shown here is derived from an EMBL/GenBank/DDBJ whole genome shotgun (WGS) entry which is preliminary data.</text>
</comment>
<evidence type="ECO:0000313" key="6">
    <source>
        <dbReference type="Proteomes" id="UP000655830"/>
    </source>
</evidence>
<dbReference type="PROSITE" id="PS50006">
    <property type="entry name" value="FHA_DOMAIN"/>
    <property type="match status" value="1"/>
</dbReference>
<feature type="coiled-coil region" evidence="1">
    <location>
        <begin position="214"/>
        <end position="241"/>
    </location>
</feature>
<dbReference type="CDD" id="cd00060">
    <property type="entry name" value="FHA"/>
    <property type="match status" value="1"/>
</dbReference>
<reference evidence="5" key="1">
    <citation type="submission" date="2020-08" db="EMBL/GenBank/DDBJ databases">
        <title>Genome public.</title>
        <authorList>
            <person name="Liu C."/>
            <person name="Sun Q."/>
        </authorList>
    </citation>
    <scope>NUCLEOTIDE SEQUENCE</scope>
    <source>
        <strain evidence="5">NSJ-12</strain>
    </source>
</reference>
<feature type="domain" description="FHA" evidence="4">
    <location>
        <begin position="289"/>
        <end position="340"/>
    </location>
</feature>
<keyword evidence="6" id="KW-1185">Reference proteome</keyword>
<dbReference type="Gene3D" id="2.60.200.20">
    <property type="match status" value="1"/>
</dbReference>
<gene>
    <name evidence="5" type="ORF">H8718_13330</name>
</gene>
<evidence type="ECO:0000313" key="5">
    <source>
        <dbReference type="EMBL" id="MBC8580512.1"/>
    </source>
</evidence>
<proteinExistence type="predicted"/>
<keyword evidence="3" id="KW-0812">Transmembrane</keyword>
<evidence type="ECO:0000256" key="3">
    <source>
        <dbReference type="SAM" id="Phobius"/>
    </source>
</evidence>
<keyword evidence="3" id="KW-1133">Transmembrane helix</keyword>
<evidence type="ECO:0000256" key="1">
    <source>
        <dbReference type="SAM" id="Coils"/>
    </source>
</evidence>
<dbReference type="AlphaFoldDB" id="A0A926ELG8"/>